<evidence type="ECO:0000259" key="2">
    <source>
        <dbReference type="Pfam" id="PF06890"/>
    </source>
</evidence>
<dbReference type="Proteomes" id="UP000035651">
    <property type="component" value="Chromosome"/>
</dbReference>
<evidence type="ECO:0000256" key="1">
    <source>
        <dbReference type="SAM" id="MobiDB-lite"/>
    </source>
</evidence>
<organism evidence="3 4">
    <name type="scientific">Pandoraea faecigallinarum</name>
    <dbReference type="NCBI Taxonomy" id="656179"/>
    <lineage>
        <taxon>Bacteria</taxon>
        <taxon>Pseudomonadati</taxon>
        <taxon>Pseudomonadota</taxon>
        <taxon>Betaproteobacteria</taxon>
        <taxon>Burkholderiales</taxon>
        <taxon>Burkholderiaceae</taxon>
        <taxon>Pandoraea</taxon>
    </lineage>
</organism>
<dbReference type="KEGG" id="pfg:AB870_02615"/>
<dbReference type="InterPro" id="IPR014462">
    <property type="entry name" value="Phage_Mu_Gp45"/>
</dbReference>
<protein>
    <submittedName>
        <fullName evidence="3">Baseplate assembly protein</fullName>
    </submittedName>
</protein>
<evidence type="ECO:0000313" key="4">
    <source>
        <dbReference type="Proteomes" id="UP000035651"/>
    </source>
</evidence>
<evidence type="ECO:0000313" key="3">
    <source>
        <dbReference type="EMBL" id="AKM29255.2"/>
    </source>
</evidence>
<dbReference type="InterPro" id="IPR013046">
    <property type="entry name" value="GpV/Gp45"/>
</dbReference>
<accession>A0A0H3WP77</accession>
<dbReference type="NCBIfam" id="TIGR01644">
    <property type="entry name" value="phage_P2_V"/>
    <property type="match status" value="1"/>
</dbReference>
<dbReference type="InterPro" id="IPR053861">
    <property type="entry name" value="Phage_Mu_Gp45_N"/>
</dbReference>
<gene>
    <name evidence="3" type="ORF">AB870_02615</name>
</gene>
<feature type="compositionally biased region" description="Polar residues" evidence="1">
    <location>
        <begin position="199"/>
        <end position="209"/>
    </location>
</feature>
<reference evidence="3" key="1">
    <citation type="submission" date="2016-06" db="EMBL/GenBank/DDBJ databases">
        <title>Complete Genome Sequence of Pandoraea faecigallinarum DSM-23572.</title>
        <authorList>
            <person name="Yong D."/>
            <person name="Ee R."/>
            <person name="Lim Y.-L."/>
            <person name="Yin W.-F."/>
            <person name="Chan K.-G."/>
        </authorList>
    </citation>
    <scope>NUCLEOTIDE SEQUENCE</scope>
    <source>
        <strain evidence="3">DSM 23572</strain>
    </source>
</reference>
<dbReference type="OrthoDB" id="9802994at2"/>
<dbReference type="STRING" id="656179.AB870_02615"/>
<dbReference type="PIRSF" id="PIRSF012337">
    <property type="entry name" value="gp45"/>
    <property type="match status" value="1"/>
</dbReference>
<dbReference type="EMBL" id="CP011807">
    <property type="protein sequence ID" value="AKM29255.2"/>
    <property type="molecule type" value="Genomic_DNA"/>
</dbReference>
<dbReference type="Pfam" id="PF06890">
    <property type="entry name" value="Phage_Mu_Gp45"/>
    <property type="match status" value="1"/>
</dbReference>
<dbReference type="AlphaFoldDB" id="A0A0H3WP77"/>
<sequence>MTRELDVGPMQRMIRRALTAFARALLSAVNDSGGVQVVQISLSSTEVRDGSPRIAEFGFSSHPPEGSDCVVAFLGGDRTKGIVIGTCHQPSRPKNLGPGETILHSQDGKSVYLTASGGIVVEAKGQPVVVNDASDVTWNCSGKFKLVAPGGVEIDAPLVQSTGDMQDNSASNPHTIAAMRQIANLHTHPVKGVQGGGSSVTSDAPNQQQ</sequence>
<feature type="domain" description="Bacteriophage Mu Gp45 N-terminal" evidence="2">
    <location>
        <begin position="23"/>
        <end position="89"/>
    </location>
</feature>
<proteinExistence type="predicted"/>
<feature type="region of interest" description="Disordered" evidence="1">
    <location>
        <begin position="189"/>
        <end position="209"/>
    </location>
</feature>
<dbReference type="RefSeq" id="WP_053059376.1">
    <property type="nucleotide sequence ID" value="NZ_CP011807.3"/>
</dbReference>
<name>A0A0H3WP77_9BURK</name>
<keyword evidence="4" id="KW-1185">Reference proteome</keyword>